<feature type="transmembrane region" description="Helical" evidence="1">
    <location>
        <begin position="81"/>
        <end position="101"/>
    </location>
</feature>
<evidence type="ECO:0000313" key="3">
    <source>
        <dbReference type="Proteomes" id="UP000198832"/>
    </source>
</evidence>
<evidence type="ECO:0000256" key="1">
    <source>
        <dbReference type="SAM" id="Phobius"/>
    </source>
</evidence>
<keyword evidence="3" id="KW-1185">Reference proteome</keyword>
<organism evidence="2 3">
    <name type="scientific">Nocardioides terrae</name>
    <dbReference type="NCBI Taxonomy" id="574651"/>
    <lineage>
        <taxon>Bacteria</taxon>
        <taxon>Bacillati</taxon>
        <taxon>Actinomycetota</taxon>
        <taxon>Actinomycetes</taxon>
        <taxon>Propionibacteriales</taxon>
        <taxon>Nocardioidaceae</taxon>
        <taxon>Nocardioides</taxon>
    </lineage>
</organism>
<accession>A0A1I1EDW7</accession>
<name>A0A1I1EDW7_9ACTN</name>
<evidence type="ECO:0000313" key="2">
    <source>
        <dbReference type="EMBL" id="SFB85329.1"/>
    </source>
</evidence>
<evidence type="ECO:0008006" key="4">
    <source>
        <dbReference type="Google" id="ProtNLM"/>
    </source>
</evidence>
<proteinExistence type="predicted"/>
<dbReference type="RefSeq" id="WP_091120092.1">
    <property type="nucleotide sequence ID" value="NZ_FOLB01000002.1"/>
</dbReference>
<dbReference type="OrthoDB" id="3535131at2"/>
<keyword evidence="1" id="KW-1133">Transmembrane helix</keyword>
<dbReference type="Proteomes" id="UP000198832">
    <property type="component" value="Unassembled WGS sequence"/>
</dbReference>
<feature type="transmembrane region" description="Helical" evidence="1">
    <location>
        <begin position="180"/>
        <end position="201"/>
    </location>
</feature>
<sequence length="210" mass="21078">MTVQQSRVAFALLAVGGVAFNIGGSTHPSDDGTGSKTDQLHEMLVHHAWYSSHALLLVGFIGFAAGAWALRGRGGPAVQRLTAAVSVVAVVSVAGMVVHTLEPLGASTLADGQPNLLSVVATLNETGVDAVWGFAFAALATVGGLTRSIGNPVTAVLGLVGGAAFALASGTIPFTDSFDALFPVSGLLGVWAIVIGVWQLVAGRAVVPAA</sequence>
<dbReference type="EMBL" id="FOLB01000002">
    <property type="protein sequence ID" value="SFB85329.1"/>
    <property type="molecule type" value="Genomic_DNA"/>
</dbReference>
<reference evidence="2 3" key="1">
    <citation type="submission" date="2016-10" db="EMBL/GenBank/DDBJ databases">
        <authorList>
            <person name="de Groot N.N."/>
        </authorList>
    </citation>
    <scope>NUCLEOTIDE SEQUENCE [LARGE SCALE GENOMIC DNA]</scope>
    <source>
        <strain evidence="2 3">CGMCC 1.7056</strain>
    </source>
</reference>
<protein>
    <recommendedName>
        <fullName evidence="4">DUF4386 family protein</fullName>
    </recommendedName>
</protein>
<feature type="transmembrane region" description="Helical" evidence="1">
    <location>
        <begin position="153"/>
        <end position="174"/>
    </location>
</feature>
<gene>
    <name evidence="2" type="ORF">SAMN04487968_10238</name>
</gene>
<keyword evidence="1" id="KW-0472">Membrane</keyword>
<dbReference type="AlphaFoldDB" id="A0A1I1EDW7"/>
<feature type="transmembrane region" description="Helical" evidence="1">
    <location>
        <begin position="48"/>
        <end position="69"/>
    </location>
</feature>
<keyword evidence="1" id="KW-0812">Transmembrane</keyword>
<feature type="transmembrane region" description="Helical" evidence="1">
    <location>
        <begin position="130"/>
        <end position="146"/>
    </location>
</feature>